<keyword evidence="3" id="KW-1185">Reference proteome</keyword>
<protein>
    <submittedName>
        <fullName evidence="2">Uncharacterized protein</fullName>
    </submittedName>
</protein>
<feature type="compositionally biased region" description="Pro residues" evidence="1">
    <location>
        <begin position="212"/>
        <end position="226"/>
    </location>
</feature>
<feature type="region of interest" description="Disordered" evidence="1">
    <location>
        <begin position="109"/>
        <end position="134"/>
    </location>
</feature>
<proteinExistence type="predicted"/>
<sequence>MSEEGPPKLYTDKPRKVCGFGNSAIEAVSGATEIKRVLLSGGDGDTRRYSAATSATAKGTLYSALQIRLAYAFGRESWCRRTTTFHLTHSLQPPTAHGCLYPYSGHTITHHPQPPLQEPSLLPQHPPSPYTHPAQSLGIDFESTRIRLLALCGTWIPWFPSLVQPPPPPLPPPSMDPTTPTAMLEHQNTGTSSSAQPPLTTTPTSAPSSSAQPPPTTAPTSTPPPLAVSHHPKLKTVAPMAPSLPRFHTTNRHFQLSRLLPLSLRTAHCRYRHDHCHKISYGNDTILLDDDAVKHQIHLCLVWILFAVKTWLCSAATPATTSTTTTTEATASTTTMAGTD</sequence>
<dbReference type="AlphaFoldDB" id="A0A445JQM9"/>
<organism evidence="2 3">
    <name type="scientific">Glycine soja</name>
    <name type="common">Wild soybean</name>
    <dbReference type="NCBI Taxonomy" id="3848"/>
    <lineage>
        <taxon>Eukaryota</taxon>
        <taxon>Viridiplantae</taxon>
        <taxon>Streptophyta</taxon>
        <taxon>Embryophyta</taxon>
        <taxon>Tracheophyta</taxon>
        <taxon>Spermatophyta</taxon>
        <taxon>Magnoliopsida</taxon>
        <taxon>eudicotyledons</taxon>
        <taxon>Gunneridae</taxon>
        <taxon>Pentapetalae</taxon>
        <taxon>rosids</taxon>
        <taxon>fabids</taxon>
        <taxon>Fabales</taxon>
        <taxon>Fabaceae</taxon>
        <taxon>Papilionoideae</taxon>
        <taxon>50 kb inversion clade</taxon>
        <taxon>NPAAA clade</taxon>
        <taxon>indigoferoid/millettioid clade</taxon>
        <taxon>Phaseoleae</taxon>
        <taxon>Glycine</taxon>
        <taxon>Glycine subgen. Soja</taxon>
    </lineage>
</organism>
<evidence type="ECO:0000256" key="1">
    <source>
        <dbReference type="SAM" id="MobiDB-lite"/>
    </source>
</evidence>
<evidence type="ECO:0000313" key="2">
    <source>
        <dbReference type="EMBL" id="RZC00783.1"/>
    </source>
</evidence>
<name>A0A445JQM9_GLYSO</name>
<feature type="region of interest" description="Disordered" evidence="1">
    <location>
        <begin position="167"/>
        <end position="230"/>
    </location>
</feature>
<comment type="caution">
    <text evidence="2">The sequence shown here is derived from an EMBL/GenBank/DDBJ whole genome shotgun (WGS) entry which is preliminary data.</text>
</comment>
<feature type="compositionally biased region" description="Low complexity" evidence="1">
    <location>
        <begin position="191"/>
        <end position="211"/>
    </location>
</feature>
<accession>A0A445JQM9</accession>
<dbReference type="Proteomes" id="UP000289340">
    <property type="component" value="Chromosome 7"/>
</dbReference>
<dbReference type="EMBL" id="QZWG01000007">
    <property type="protein sequence ID" value="RZC00783.1"/>
    <property type="molecule type" value="Genomic_DNA"/>
</dbReference>
<evidence type="ECO:0000313" key="3">
    <source>
        <dbReference type="Proteomes" id="UP000289340"/>
    </source>
</evidence>
<reference evidence="2 3" key="1">
    <citation type="submission" date="2018-09" db="EMBL/GenBank/DDBJ databases">
        <title>A high-quality reference genome of wild soybean provides a powerful tool to mine soybean genomes.</title>
        <authorList>
            <person name="Xie M."/>
            <person name="Chung C.Y.L."/>
            <person name="Li M.-W."/>
            <person name="Wong F.-L."/>
            <person name="Chan T.-F."/>
            <person name="Lam H.-M."/>
        </authorList>
    </citation>
    <scope>NUCLEOTIDE SEQUENCE [LARGE SCALE GENOMIC DNA]</scope>
    <source>
        <strain evidence="3">cv. W05</strain>
        <tissue evidence="2">Hypocotyl of etiolated seedlings</tissue>
    </source>
</reference>
<gene>
    <name evidence="2" type="ORF">D0Y65_016544</name>
</gene>